<comment type="subcellular location">
    <subcellularLocation>
        <location evidence="1">Membrane</location>
        <topology evidence="1">Multi-pass membrane protein</topology>
    </subcellularLocation>
</comment>
<dbReference type="AlphaFoldDB" id="A0A0V0R3N2"/>
<proteinExistence type="predicted"/>
<gene>
    <name evidence="6" type="ORF">PPERSA_01966</name>
</gene>
<keyword evidence="7" id="KW-1185">Reference proteome</keyword>
<dbReference type="PANTHER" id="PTHR31652">
    <property type="entry name" value="LIMR FAMILY PROTEIN DDB_G0283707-RELATED"/>
    <property type="match status" value="1"/>
</dbReference>
<reference evidence="6 7" key="1">
    <citation type="journal article" date="2015" name="Sci. Rep.">
        <title>Genome of the facultative scuticociliatosis pathogen Pseudocohnilembus persalinus provides insight into its virulence through horizontal gene transfer.</title>
        <authorList>
            <person name="Xiong J."/>
            <person name="Wang G."/>
            <person name="Cheng J."/>
            <person name="Tian M."/>
            <person name="Pan X."/>
            <person name="Warren A."/>
            <person name="Jiang C."/>
            <person name="Yuan D."/>
            <person name="Miao W."/>
        </authorList>
    </citation>
    <scope>NUCLEOTIDE SEQUENCE [LARGE SCALE GENOMIC DNA]</scope>
    <source>
        <strain evidence="6">36N120E</strain>
    </source>
</reference>
<accession>A0A0V0R3N2</accession>
<feature type="region of interest" description="Disordered" evidence="5">
    <location>
        <begin position="753"/>
        <end position="792"/>
    </location>
</feature>
<dbReference type="GO" id="GO:0016020">
    <property type="term" value="C:membrane"/>
    <property type="evidence" value="ECO:0007669"/>
    <property type="project" value="UniProtKB-SubCell"/>
</dbReference>
<organism evidence="6 7">
    <name type="scientific">Pseudocohnilembus persalinus</name>
    <name type="common">Ciliate</name>
    <dbReference type="NCBI Taxonomy" id="266149"/>
    <lineage>
        <taxon>Eukaryota</taxon>
        <taxon>Sar</taxon>
        <taxon>Alveolata</taxon>
        <taxon>Ciliophora</taxon>
        <taxon>Intramacronucleata</taxon>
        <taxon>Oligohymenophorea</taxon>
        <taxon>Scuticociliatia</taxon>
        <taxon>Philasterida</taxon>
        <taxon>Pseudocohnilembidae</taxon>
        <taxon>Pseudocohnilembus</taxon>
    </lineage>
</organism>
<evidence type="ECO:0000313" key="6">
    <source>
        <dbReference type="EMBL" id="KRX09079.1"/>
    </source>
</evidence>
<dbReference type="OMA" id="QMSTINR"/>
<keyword evidence="3" id="KW-1133">Transmembrane helix</keyword>
<dbReference type="EMBL" id="LDAU01000055">
    <property type="protein sequence ID" value="KRX09079.1"/>
    <property type="molecule type" value="Genomic_DNA"/>
</dbReference>
<dbReference type="Proteomes" id="UP000054937">
    <property type="component" value="Unassembled WGS sequence"/>
</dbReference>
<evidence type="ECO:0000256" key="2">
    <source>
        <dbReference type="ARBA" id="ARBA00022692"/>
    </source>
</evidence>
<keyword evidence="4" id="KW-0472">Membrane</keyword>
<comment type="caution">
    <text evidence="6">The sequence shown here is derived from an EMBL/GenBank/DDBJ whole genome shotgun (WGS) entry which is preliminary data.</text>
</comment>
<feature type="compositionally biased region" description="Polar residues" evidence="5">
    <location>
        <begin position="753"/>
        <end position="789"/>
    </location>
</feature>
<evidence type="ECO:0000256" key="4">
    <source>
        <dbReference type="ARBA" id="ARBA00023136"/>
    </source>
</evidence>
<dbReference type="OrthoDB" id="65154at2759"/>
<dbReference type="InParanoid" id="A0A0V0R3N2"/>
<sequence>MGMDGKDILSLTKSPQELQQMRQEQSKRKYEQLLEKIEFFEHDQYQRTYKYNQGLMPWIYFWKALARKPEGSKQQQMSTINRLKLWIPDTIVISDEDLPPMWFYTSPEGYVYRTDTFTTRHISAKLSNYASPDELVAVFKKQSLYEDGEICGNEVKMSSARELFQMTAGVFQEQAGTQVIQKFVKANGPKAFICRTCWRKGQNPYSWIITNKSDFYPNDNIPNYSSKKGQLKDSQKYLVQPRQMGSATIVYTCRGNFVEQTVPYIQNILRYLDIQIKVRFKEFIADFIKDESGIWWMINVKGFKLDDTVSIVDLKPITNYGDYTLNRNYDQIDNQNKYSHTKMKICKYCERSLPENELNHKMTLKMIIQTDRHLLHRSKGGQYQWLERSDLNSIDLGILYQYHKVCVLCYKIYTEVEKLINIEYEFAQKLGIPCSTDTKYKMLNLQLDESESGKQQGIKEMYKGVHNQKDIPPSWQMDIRDNGRLIMENYQPRVQYQVEKKLYRYRLLIMFDNLMEIPDNIDFTKNYYIQYELFGQTVKYKLDFSDAKYMTNTKNEKRRIQINIDKIRQFYFFAKGQKIIEDDINQKKQKKYENQGNIQNQKEEEEEYDKGRQALNKFYSYRENEHFLIKLVQDNYELGVIKLDFQDLVTESSIKKEYYRFFDIKEKIPQWGIWGLNMTLSLVNGGIQDVSRIQLDDIQGIYLPDKDYYASDPLPPEWIQMIKDRPDPSFKPYKKKDPSRLLMYKTLGLSSSKKNLSISGLSPAQSPKKTQFSKTQSESNFNSLQNKGKLNNHKKYFQNQLELKKDISPINSSQNKLKLQLHSQYNFQETPGSKFATTNNNSNYNNASAFKFNIQNTGPKSAFKDQAKKEVKFDYLQDDNNTLQDQGSYEQENNTTLKQQMLEHEETADVSTQLQNFLQKDLNNYEKDIHNKKKPKRKIYY</sequence>
<keyword evidence="2" id="KW-0812">Transmembrane</keyword>
<dbReference type="PANTHER" id="PTHR31652:SF0">
    <property type="entry name" value="LIMR FAMILY PROTEIN DDB_G0283707-RELATED"/>
    <property type="match status" value="1"/>
</dbReference>
<evidence type="ECO:0000256" key="3">
    <source>
        <dbReference type="ARBA" id="ARBA00022989"/>
    </source>
</evidence>
<evidence type="ECO:0000256" key="5">
    <source>
        <dbReference type="SAM" id="MobiDB-lite"/>
    </source>
</evidence>
<evidence type="ECO:0000313" key="7">
    <source>
        <dbReference type="Proteomes" id="UP000054937"/>
    </source>
</evidence>
<protein>
    <submittedName>
        <fullName evidence="6">Uncharacterized protein</fullName>
    </submittedName>
</protein>
<name>A0A0V0R3N2_PSEPJ</name>
<evidence type="ECO:0000256" key="1">
    <source>
        <dbReference type="ARBA" id="ARBA00004141"/>
    </source>
</evidence>